<sequence length="615" mass="70023">MQSQSFKPQRVSLRESFATLKFVPRFFTEIRKVNPFLFYSNLLARVISALLPVSMLWVGKLIIDEIVLQINAETHDMSQLWLFILLEFSLAIASDLLSRLTTHTDALLGDQYSIESSVKIIKKTAELSLSQLEDSEFYDKLERARQQTTGRVGLMSNILTQGQDIIVIASLLTGVVVFEPWLIILLVLSIVPTILNEIKFSGTSYSLARSWTQERRELDYLRYVGASDVTAKEVKLFGLSGYLADRFSVLSQKYYQESKKLSYTRAVWGSFFNIISTCAYYGAYVLIVFRTVAGVLTIGDLTFLSGSFNRLRNKLQGLFIRFTAITERSLYLQDYFEFLDLRLGKRPNERVESDAEEKLPLPENIKEGFEFRNVGFKYPYSDNWVIRNVSFHLKVGEKLALVGENGAGKSTLIKLLLQFYAPTEGEILLDGVPIYKFDAVDYHDRFGVIFQDFVKFDLSLRENIAVGEIEELDNQDRIKNAAEKSLAEEVINELPNGYDQKLGRRFKDGKDLSGGQWQKIAMARAYMKDADVLILDEPTSALDARAESETFNRFISLTHGKTAVIISHRFSTVRIADRIMVLKGGRVLEIGTHEELMANEQLYSELFNLQAAGYQ</sequence>
<feature type="transmembrane region" description="Helical" evidence="9">
    <location>
        <begin position="36"/>
        <end position="59"/>
    </location>
</feature>
<dbReference type="GO" id="GO:0016887">
    <property type="term" value="F:ATP hydrolysis activity"/>
    <property type="evidence" value="ECO:0007669"/>
    <property type="project" value="InterPro"/>
</dbReference>
<dbReference type="EMBL" id="FXAW01000011">
    <property type="protein sequence ID" value="SMG52530.1"/>
    <property type="molecule type" value="Genomic_DNA"/>
</dbReference>
<dbReference type="InterPro" id="IPR036640">
    <property type="entry name" value="ABC1_TM_sf"/>
</dbReference>
<evidence type="ECO:0000256" key="1">
    <source>
        <dbReference type="ARBA" id="ARBA00004651"/>
    </source>
</evidence>
<feature type="domain" description="ABC transporter" evidence="10">
    <location>
        <begin position="369"/>
        <end position="609"/>
    </location>
</feature>
<evidence type="ECO:0000256" key="6">
    <source>
        <dbReference type="ARBA" id="ARBA00022840"/>
    </source>
</evidence>
<keyword evidence="4 9" id="KW-0812">Transmembrane</keyword>
<keyword evidence="5" id="KW-0547">Nucleotide-binding</keyword>
<evidence type="ECO:0000256" key="3">
    <source>
        <dbReference type="ARBA" id="ARBA00022475"/>
    </source>
</evidence>
<keyword evidence="3" id="KW-1003">Cell membrane</keyword>
<keyword evidence="8 9" id="KW-0472">Membrane</keyword>
<keyword evidence="7 9" id="KW-1133">Transmembrane helix</keyword>
<dbReference type="InterPro" id="IPR011527">
    <property type="entry name" value="ABC1_TM_dom"/>
</dbReference>
<dbReference type="FunFam" id="3.40.50.300:FF:000221">
    <property type="entry name" value="Multidrug ABC transporter ATP-binding protein"/>
    <property type="match status" value="1"/>
</dbReference>
<feature type="transmembrane region" description="Helical" evidence="9">
    <location>
        <begin position="266"/>
        <end position="287"/>
    </location>
</feature>
<evidence type="ECO:0000256" key="4">
    <source>
        <dbReference type="ARBA" id="ARBA00022692"/>
    </source>
</evidence>
<dbReference type="PANTHER" id="PTHR43394:SF1">
    <property type="entry name" value="ATP-BINDING CASSETTE SUB-FAMILY B MEMBER 10, MITOCHONDRIAL"/>
    <property type="match status" value="1"/>
</dbReference>
<dbReference type="STRING" id="1028.SAMN05661096_03955"/>
<dbReference type="RefSeq" id="WP_085519074.1">
    <property type="nucleotide sequence ID" value="NZ_FXAW01000011.1"/>
</dbReference>
<keyword evidence="2" id="KW-0813">Transport</keyword>
<evidence type="ECO:0000256" key="9">
    <source>
        <dbReference type="SAM" id="Phobius"/>
    </source>
</evidence>
<dbReference type="GO" id="GO:0005524">
    <property type="term" value="F:ATP binding"/>
    <property type="evidence" value="ECO:0007669"/>
    <property type="project" value="UniProtKB-KW"/>
</dbReference>
<evidence type="ECO:0000313" key="13">
    <source>
        <dbReference type="Proteomes" id="UP000193804"/>
    </source>
</evidence>
<dbReference type="PROSITE" id="PS50929">
    <property type="entry name" value="ABC_TM1F"/>
    <property type="match status" value="1"/>
</dbReference>
<gene>
    <name evidence="12" type="ORF">SAMN05661096_03955</name>
</gene>
<dbReference type="InterPro" id="IPR039421">
    <property type="entry name" value="Type_1_exporter"/>
</dbReference>
<dbReference type="AlphaFoldDB" id="A0A1X7LFR9"/>
<feature type="domain" description="ABC transmembrane type-1" evidence="11">
    <location>
        <begin position="42"/>
        <end position="327"/>
    </location>
</feature>
<evidence type="ECO:0000313" key="12">
    <source>
        <dbReference type="EMBL" id="SMG52530.1"/>
    </source>
</evidence>
<accession>A0A1X7LFR9</accession>
<keyword evidence="6 12" id="KW-0067">ATP-binding</keyword>
<evidence type="ECO:0000259" key="11">
    <source>
        <dbReference type="PROSITE" id="PS50929"/>
    </source>
</evidence>
<reference evidence="13" key="1">
    <citation type="submission" date="2017-04" db="EMBL/GenBank/DDBJ databases">
        <authorList>
            <person name="Varghese N."/>
            <person name="Submissions S."/>
        </authorList>
    </citation>
    <scope>NUCLEOTIDE SEQUENCE [LARGE SCALE GENOMIC DNA]</scope>
    <source>
        <strain evidence="13">DSM 4125</strain>
    </source>
</reference>
<proteinExistence type="predicted"/>
<feature type="transmembrane region" description="Helical" evidence="9">
    <location>
        <begin position="165"/>
        <end position="191"/>
    </location>
</feature>
<dbReference type="Gene3D" id="3.40.50.300">
    <property type="entry name" value="P-loop containing nucleotide triphosphate hydrolases"/>
    <property type="match status" value="1"/>
</dbReference>
<dbReference type="Proteomes" id="UP000193804">
    <property type="component" value="Unassembled WGS sequence"/>
</dbReference>
<dbReference type="GO" id="GO:0005886">
    <property type="term" value="C:plasma membrane"/>
    <property type="evidence" value="ECO:0007669"/>
    <property type="project" value="UniProtKB-SubCell"/>
</dbReference>
<dbReference type="InterPro" id="IPR027417">
    <property type="entry name" value="P-loop_NTPase"/>
</dbReference>
<dbReference type="SUPFAM" id="SSF52540">
    <property type="entry name" value="P-loop containing nucleoside triphosphate hydrolases"/>
    <property type="match status" value="1"/>
</dbReference>
<organism evidence="12 13">
    <name type="scientific">Marivirga sericea</name>
    <dbReference type="NCBI Taxonomy" id="1028"/>
    <lineage>
        <taxon>Bacteria</taxon>
        <taxon>Pseudomonadati</taxon>
        <taxon>Bacteroidota</taxon>
        <taxon>Cytophagia</taxon>
        <taxon>Cytophagales</taxon>
        <taxon>Marivirgaceae</taxon>
        <taxon>Marivirga</taxon>
    </lineage>
</organism>
<evidence type="ECO:0000256" key="8">
    <source>
        <dbReference type="ARBA" id="ARBA00023136"/>
    </source>
</evidence>
<dbReference type="SUPFAM" id="SSF90123">
    <property type="entry name" value="ABC transporter transmembrane region"/>
    <property type="match status" value="1"/>
</dbReference>
<dbReference type="PROSITE" id="PS50893">
    <property type="entry name" value="ABC_TRANSPORTER_2"/>
    <property type="match status" value="1"/>
</dbReference>
<dbReference type="Gene3D" id="1.20.1560.10">
    <property type="entry name" value="ABC transporter type 1, transmembrane domain"/>
    <property type="match status" value="1"/>
</dbReference>
<evidence type="ECO:0000256" key="5">
    <source>
        <dbReference type="ARBA" id="ARBA00022741"/>
    </source>
</evidence>
<keyword evidence="13" id="KW-1185">Reference proteome</keyword>
<dbReference type="InterPro" id="IPR017871">
    <property type="entry name" value="ABC_transporter-like_CS"/>
</dbReference>
<evidence type="ECO:0000256" key="7">
    <source>
        <dbReference type="ARBA" id="ARBA00022989"/>
    </source>
</evidence>
<evidence type="ECO:0000256" key="2">
    <source>
        <dbReference type="ARBA" id="ARBA00022448"/>
    </source>
</evidence>
<evidence type="ECO:0000259" key="10">
    <source>
        <dbReference type="PROSITE" id="PS50893"/>
    </source>
</evidence>
<dbReference type="InterPro" id="IPR003593">
    <property type="entry name" value="AAA+_ATPase"/>
</dbReference>
<dbReference type="Pfam" id="PF00005">
    <property type="entry name" value="ABC_tran"/>
    <property type="match status" value="1"/>
</dbReference>
<dbReference type="PANTHER" id="PTHR43394">
    <property type="entry name" value="ATP-DEPENDENT PERMEASE MDL1, MITOCHONDRIAL"/>
    <property type="match status" value="1"/>
</dbReference>
<dbReference type="PROSITE" id="PS00211">
    <property type="entry name" value="ABC_TRANSPORTER_1"/>
    <property type="match status" value="1"/>
</dbReference>
<name>A0A1X7LFR9_9BACT</name>
<dbReference type="SMART" id="SM00382">
    <property type="entry name" value="AAA"/>
    <property type="match status" value="1"/>
</dbReference>
<protein>
    <submittedName>
        <fullName evidence="12">ATP-binding cassette, subfamily B</fullName>
    </submittedName>
</protein>
<dbReference type="GO" id="GO:0015421">
    <property type="term" value="F:ABC-type oligopeptide transporter activity"/>
    <property type="evidence" value="ECO:0007669"/>
    <property type="project" value="TreeGrafter"/>
</dbReference>
<dbReference type="InterPro" id="IPR003439">
    <property type="entry name" value="ABC_transporter-like_ATP-bd"/>
</dbReference>
<comment type="subcellular location">
    <subcellularLocation>
        <location evidence="1">Cell membrane</location>
        <topology evidence="1">Multi-pass membrane protein</topology>
    </subcellularLocation>
</comment>